<keyword evidence="2" id="KW-1185">Reference proteome</keyword>
<dbReference type="EMBL" id="FWFF01000014">
    <property type="protein sequence ID" value="SLM98207.1"/>
    <property type="molecule type" value="Genomic_DNA"/>
</dbReference>
<dbReference type="AlphaFoldDB" id="A0A1X6XI51"/>
<name>A0A1X6XI51_9MICO</name>
<evidence type="ECO:0000313" key="1">
    <source>
        <dbReference type="EMBL" id="SLM98207.1"/>
    </source>
</evidence>
<gene>
    <name evidence="1" type="ORF">FM105_08485</name>
</gene>
<accession>A0A1X6XI51</accession>
<dbReference type="Proteomes" id="UP000196581">
    <property type="component" value="Unassembled WGS sequence"/>
</dbReference>
<proteinExistence type="predicted"/>
<evidence type="ECO:0000313" key="2">
    <source>
        <dbReference type="Proteomes" id="UP000196581"/>
    </source>
</evidence>
<reference evidence="2" key="1">
    <citation type="submission" date="2017-02" db="EMBL/GenBank/DDBJ databases">
        <authorList>
            <person name="Dridi B."/>
        </authorList>
    </citation>
    <scope>NUCLEOTIDE SEQUENCE [LARGE SCALE GENOMIC DNA]</scope>
    <source>
        <strain evidence="2">B Co 03.10</strain>
    </source>
</reference>
<organism evidence="1 2">
    <name type="scientific">Brevibacterium yomogidense</name>
    <dbReference type="NCBI Taxonomy" id="946573"/>
    <lineage>
        <taxon>Bacteria</taxon>
        <taxon>Bacillati</taxon>
        <taxon>Actinomycetota</taxon>
        <taxon>Actinomycetes</taxon>
        <taxon>Micrococcales</taxon>
        <taxon>Brevibacteriaceae</taxon>
        <taxon>Brevibacterium</taxon>
    </lineage>
</organism>
<protein>
    <submittedName>
        <fullName evidence="1">Uncharacterized protein</fullName>
    </submittedName>
</protein>
<sequence length="40" mass="4322">MCHAGLPSVRRSVPAVSPWYGQIRAEPVRQAQRSAVSIGC</sequence>